<name>A0AAN7PRD4_9COLE</name>
<gene>
    <name evidence="1" type="ORF">RN001_003647</name>
</gene>
<evidence type="ECO:0000313" key="1">
    <source>
        <dbReference type="EMBL" id="KAK4887376.1"/>
    </source>
</evidence>
<keyword evidence="2" id="KW-1185">Reference proteome</keyword>
<accession>A0AAN7PRD4</accession>
<comment type="caution">
    <text evidence="1">The sequence shown here is derived from an EMBL/GenBank/DDBJ whole genome shotgun (WGS) entry which is preliminary data.</text>
</comment>
<organism evidence="1 2">
    <name type="scientific">Aquatica leii</name>
    <dbReference type="NCBI Taxonomy" id="1421715"/>
    <lineage>
        <taxon>Eukaryota</taxon>
        <taxon>Metazoa</taxon>
        <taxon>Ecdysozoa</taxon>
        <taxon>Arthropoda</taxon>
        <taxon>Hexapoda</taxon>
        <taxon>Insecta</taxon>
        <taxon>Pterygota</taxon>
        <taxon>Neoptera</taxon>
        <taxon>Endopterygota</taxon>
        <taxon>Coleoptera</taxon>
        <taxon>Polyphaga</taxon>
        <taxon>Elateriformia</taxon>
        <taxon>Elateroidea</taxon>
        <taxon>Lampyridae</taxon>
        <taxon>Luciolinae</taxon>
        <taxon>Aquatica</taxon>
    </lineage>
</organism>
<dbReference type="InterPro" id="IPR036375">
    <property type="entry name" value="Hemopexin-like_dom_sf"/>
</dbReference>
<dbReference type="AlphaFoldDB" id="A0AAN7PRD4"/>
<evidence type="ECO:0000313" key="2">
    <source>
        <dbReference type="Proteomes" id="UP001353858"/>
    </source>
</evidence>
<proteinExistence type="predicted"/>
<protein>
    <submittedName>
        <fullName evidence="1">Uncharacterized protein</fullName>
    </submittedName>
</protein>
<dbReference type="SUPFAM" id="SSF50923">
    <property type="entry name" value="Hemopexin-like domain"/>
    <property type="match status" value="1"/>
</dbReference>
<reference evidence="2" key="1">
    <citation type="submission" date="2023-01" db="EMBL/GenBank/DDBJ databases">
        <title>Key to firefly adult light organ development and bioluminescence: homeobox transcription factors regulate luciferase expression and transportation to peroxisome.</title>
        <authorList>
            <person name="Fu X."/>
        </authorList>
    </citation>
    <scope>NUCLEOTIDE SEQUENCE [LARGE SCALE GENOMIC DNA]</scope>
</reference>
<dbReference type="EMBL" id="JARPUR010000001">
    <property type="protein sequence ID" value="KAK4887376.1"/>
    <property type="molecule type" value="Genomic_DNA"/>
</dbReference>
<dbReference type="Proteomes" id="UP001353858">
    <property type="component" value="Unassembled WGS sequence"/>
</dbReference>
<dbReference type="Gene3D" id="2.110.10.10">
    <property type="entry name" value="Hemopexin-like domain"/>
    <property type="match status" value="1"/>
</dbReference>
<sequence>MCPKNEEIRSKWVRAIPRKDWIPTPSSLNFSLLETIMRLAKSVLEDGLLLSALTTKDMLLVRLSFNGVTEPKSAFNANQYMLSFDDQLAIENLYGKKKKDEIIEFPTTIVEGSSSSSSTNPTVKDKLVAGSKTITLPDLCKIEQKLDTFLIVNRKIYVFYNKYVWFMELDDRMYRDPLIITDWLNFLPKDFKRIDAVYQRPNGEIVFFINDQIFIMSYPSFKLVKEYSINFPYQKVSEFIIRASNRNKSIMNFDKDAIDLNLSRLDTADVEGDSDCSVDSFDNYTFASNIYNKQRIRDLDNSSLNKSNNNDNLFTSSQSDFIPNLVNCKNFVEEIQQSASDLKPHEELNAYQVQPEAHSSNQIYSTDSQDLCNKEIDYVNDFNTQLFNDCIDQPEKYRHEVFQQE</sequence>